<dbReference type="GO" id="GO:0008483">
    <property type="term" value="F:transaminase activity"/>
    <property type="evidence" value="ECO:0007669"/>
    <property type="project" value="UniProtKB-KW"/>
</dbReference>
<evidence type="ECO:0000259" key="13">
    <source>
        <dbReference type="Pfam" id="PF08669"/>
    </source>
</evidence>
<dbReference type="Pfam" id="PF01571">
    <property type="entry name" value="GCV_T"/>
    <property type="match status" value="1"/>
</dbReference>
<keyword evidence="8 10" id="KW-0496">Mitochondrion</keyword>
<organism evidence="14 15">
    <name type="scientific">Frieseomelitta varia</name>
    <dbReference type="NCBI Taxonomy" id="561572"/>
    <lineage>
        <taxon>Eukaryota</taxon>
        <taxon>Metazoa</taxon>
        <taxon>Ecdysozoa</taxon>
        <taxon>Arthropoda</taxon>
        <taxon>Hexapoda</taxon>
        <taxon>Insecta</taxon>
        <taxon>Pterygota</taxon>
        <taxon>Neoptera</taxon>
        <taxon>Endopterygota</taxon>
        <taxon>Hymenoptera</taxon>
        <taxon>Apocrita</taxon>
        <taxon>Aculeata</taxon>
        <taxon>Apoidea</taxon>
        <taxon>Anthophila</taxon>
        <taxon>Apidae</taxon>
        <taxon>Frieseomelitta</taxon>
    </lineage>
</organism>
<accession>A0A833W3G8</accession>
<dbReference type="SUPFAM" id="SSF103025">
    <property type="entry name" value="Folate-binding domain"/>
    <property type="match status" value="1"/>
</dbReference>
<feature type="compositionally biased region" description="Low complexity" evidence="11">
    <location>
        <begin position="64"/>
        <end position="74"/>
    </location>
</feature>
<evidence type="ECO:0000256" key="2">
    <source>
        <dbReference type="ARBA" id="ARBA00004173"/>
    </source>
</evidence>
<dbReference type="SUPFAM" id="SSF101790">
    <property type="entry name" value="Aminomethyltransferase beta-barrel domain"/>
    <property type="match status" value="1"/>
</dbReference>
<comment type="caution">
    <text evidence="14">The sequence shown here is derived from an EMBL/GenBank/DDBJ whole genome shotgun (WGS) entry which is preliminary data.</text>
</comment>
<dbReference type="PANTHER" id="PTHR43757">
    <property type="entry name" value="AMINOMETHYLTRANSFERASE"/>
    <property type="match status" value="1"/>
</dbReference>
<dbReference type="GO" id="GO:0005739">
    <property type="term" value="C:mitochondrion"/>
    <property type="evidence" value="ECO:0007669"/>
    <property type="project" value="UniProtKB-SubCell"/>
</dbReference>
<dbReference type="Gene3D" id="3.30.70.1400">
    <property type="entry name" value="Aminomethyltransferase beta-barrel domains"/>
    <property type="match status" value="1"/>
</dbReference>
<dbReference type="GO" id="GO:0004047">
    <property type="term" value="F:aminomethyltransferase activity"/>
    <property type="evidence" value="ECO:0007669"/>
    <property type="project" value="UniProtKB-EC"/>
</dbReference>
<evidence type="ECO:0000259" key="12">
    <source>
        <dbReference type="Pfam" id="PF01571"/>
    </source>
</evidence>
<dbReference type="InterPro" id="IPR006222">
    <property type="entry name" value="GCVT_N"/>
</dbReference>
<dbReference type="InterPro" id="IPR006223">
    <property type="entry name" value="GcvT"/>
</dbReference>
<comment type="subunit">
    <text evidence="4 10">The glycine cleavage system is composed of four proteins: P, T, L and H.</text>
</comment>
<dbReference type="GO" id="GO:0005960">
    <property type="term" value="C:glycine cleavage complex"/>
    <property type="evidence" value="ECO:0007669"/>
    <property type="project" value="InterPro"/>
</dbReference>
<dbReference type="FunFam" id="4.10.1250.10:FF:000002">
    <property type="entry name" value="Aminomethyltransferase"/>
    <property type="match status" value="1"/>
</dbReference>
<dbReference type="PANTHER" id="PTHR43757:SF16">
    <property type="entry name" value="AMINOMETHYLTRANSFERASE, MITOCHONDRIAL"/>
    <property type="match status" value="1"/>
</dbReference>
<name>A0A833W3G8_9HYME</name>
<keyword evidence="6 10" id="KW-0808">Transferase</keyword>
<dbReference type="InterPro" id="IPR028896">
    <property type="entry name" value="GcvT/YgfZ/DmdA"/>
</dbReference>
<evidence type="ECO:0000313" key="14">
    <source>
        <dbReference type="EMBL" id="KAF3422697.1"/>
    </source>
</evidence>
<feature type="domain" description="Aminomethyltransferase C-terminal" evidence="13">
    <location>
        <begin position="398"/>
        <end position="477"/>
    </location>
</feature>
<dbReference type="EC" id="2.1.2.10" evidence="10"/>
<dbReference type="InterPro" id="IPR027266">
    <property type="entry name" value="TrmE/GcvT-like"/>
</dbReference>
<evidence type="ECO:0000256" key="8">
    <source>
        <dbReference type="ARBA" id="ARBA00023128"/>
    </source>
</evidence>
<dbReference type="NCBIfam" id="NF001567">
    <property type="entry name" value="PRK00389.1"/>
    <property type="match status" value="1"/>
</dbReference>
<sequence length="487" mass="53870">MIRFGIRGRSVCFESLDKQLETLGSIRESSTIFKSNSERTIPKQRLRCLIDSETRSNGTEGRRSSSTASASTAPTPQPRKTCLHDLHVENRGNYQWKFVPFLSSLCFLRNAYKNVSTYQLCVFLGKIINFSGWLLPVQYQEAIAVSHQHTRTFASLFDVGHMLQTQVSGKDATEFLESLTTSDLKNLNRGSAILTVFTNENGGILDDLIITKDDDDKYFVVSNAGRRDEDSELLLQQQENFKRHGKSVKLQFLDPLEQSLIALQGPTAASVLRSIMKINLTHLSFMNSVETTVFGNPIRVTRCGYTGEDGFEISMPAKIARTLVQAVLDTPDTKLAGLGARDSLRLEAGLCLYGHDIDEETTPVEAGLTWLIAKRRREEANFPGAKRILSQIKTGTVKKRIGLTVVHGPPVREGACILTPEGERVGKITSGGPSPTLGRSIAMGYVPPELAHYGGGILVEVRGKTYKATVTKMPFVKTNYYTAKRST</sequence>
<proteinExistence type="inferred from homology"/>
<dbReference type="GO" id="GO:0006546">
    <property type="term" value="P:glycine catabolic process"/>
    <property type="evidence" value="ECO:0007669"/>
    <property type="project" value="InterPro"/>
</dbReference>
<comment type="catalytic activity">
    <reaction evidence="9 10">
        <text>N(6)-[(R)-S(8)-aminomethyldihydrolipoyl]-L-lysyl-[protein] + (6S)-5,6,7,8-tetrahydrofolate = N(6)-[(R)-dihydrolipoyl]-L-lysyl-[protein] + (6R)-5,10-methylene-5,6,7,8-tetrahydrofolate + NH4(+)</text>
        <dbReference type="Rhea" id="RHEA:16945"/>
        <dbReference type="Rhea" id="RHEA-COMP:10475"/>
        <dbReference type="Rhea" id="RHEA-COMP:10492"/>
        <dbReference type="ChEBI" id="CHEBI:15636"/>
        <dbReference type="ChEBI" id="CHEBI:28938"/>
        <dbReference type="ChEBI" id="CHEBI:57453"/>
        <dbReference type="ChEBI" id="CHEBI:83100"/>
        <dbReference type="ChEBI" id="CHEBI:83143"/>
        <dbReference type="EC" id="2.1.2.10"/>
    </reaction>
</comment>
<evidence type="ECO:0000256" key="4">
    <source>
        <dbReference type="ARBA" id="ARBA00011690"/>
    </source>
</evidence>
<dbReference type="Gene3D" id="3.30.1360.120">
    <property type="entry name" value="Probable tRNA modification gtpase trme, domain 1"/>
    <property type="match status" value="1"/>
</dbReference>
<evidence type="ECO:0000256" key="3">
    <source>
        <dbReference type="ARBA" id="ARBA00008609"/>
    </source>
</evidence>
<evidence type="ECO:0000256" key="9">
    <source>
        <dbReference type="ARBA" id="ARBA00047665"/>
    </source>
</evidence>
<protein>
    <recommendedName>
        <fullName evidence="10">Aminomethyltransferase</fullName>
        <ecNumber evidence="10">2.1.2.10</ecNumber>
    </recommendedName>
    <alternativeName>
        <fullName evidence="10">Glycine cleavage system T protein</fullName>
    </alternativeName>
</protein>
<keyword evidence="15" id="KW-1185">Reference proteome</keyword>
<dbReference type="Gene3D" id="4.10.1250.10">
    <property type="entry name" value="Aminomethyltransferase fragment"/>
    <property type="match status" value="1"/>
</dbReference>
<comment type="subcellular location">
    <subcellularLocation>
        <location evidence="2 10">Mitochondrion</location>
    </subcellularLocation>
</comment>
<reference evidence="14" key="1">
    <citation type="submission" date="2019-11" db="EMBL/GenBank/DDBJ databases">
        <title>The nuclear and mitochondrial genomes of Frieseomelitta varia - a highly eusocial stingless bee (Meliponini) with a permanently sterile worker caste.</title>
        <authorList>
            <person name="Freitas F.C.P."/>
            <person name="Lourenco A.P."/>
            <person name="Nunes F.M.F."/>
            <person name="Paschoal A.R."/>
            <person name="Abreu F.C.P."/>
            <person name="Barbin F.O."/>
            <person name="Bataglia L."/>
            <person name="Cardoso-Junior C.A.M."/>
            <person name="Cervoni M.S."/>
            <person name="Silva S.R."/>
            <person name="Dalarmi F."/>
            <person name="Del Lama M.A."/>
            <person name="Depintor T.S."/>
            <person name="Ferreira K.M."/>
            <person name="Goria P.S."/>
            <person name="Jaskot M.C."/>
            <person name="Lago D.C."/>
            <person name="Luna-Lucena D."/>
            <person name="Moda L.M."/>
            <person name="Nascimento L."/>
            <person name="Pedrino M."/>
            <person name="Rabico F.O."/>
            <person name="Sanches F.C."/>
            <person name="Santos D.E."/>
            <person name="Santos C.G."/>
            <person name="Vieira J."/>
            <person name="Lopes T.F."/>
            <person name="Barchuk A.R."/>
            <person name="Hartfelder K."/>
            <person name="Simoes Z.L.P."/>
            <person name="Bitondi M.M.G."/>
            <person name="Pinheiro D.G."/>
        </authorList>
    </citation>
    <scope>NUCLEOTIDE SEQUENCE</scope>
    <source>
        <strain evidence="14">USP_RPSP 00005682</strain>
        <tissue evidence="14">Whole individual</tissue>
    </source>
</reference>
<keyword evidence="5 10" id="KW-0032">Aminotransferase</keyword>
<evidence type="ECO:0000256" key="11">
    <source>
        <dbReference type="SAM" id="MobiDB-lite"/>
    </source>
</evidence>
<evidence type="ECO:0000256" key="7">
    <source>
        <dbReference type="ARBA" id="ARBA00022946"/>
    </source>
</evidence>
<comment type="function">
    <text evidence="1 10">The glycine cleavage system catalyzes the degradation of glycine.</text>
</comment>
<gene>
    <name evidence="14" type="ORF">E2986_03814</name>
</gene>
<dbReference type="NCBIfam" id="TIGR00528">
    <property type="entry name" value="gcvT"/>
    <property type="match status" value="1"/>
</dbReference>
<dbReference type="EMBL" id="WNWW01000653">
    <property type="protein sequence ID" value="KAF3422697.1"/>
    <property type="molecule type" value="Genomic_DNA"/>
</dbReference>
<dbReference type="Gene3D" id="2.40.30.110">
    <property type="entry name" value="Aminomethyltransferase beta-barrel domains"/>
    <property type="match status" value="1"/>
</dbReference>
<keyword evidence="7 10" id="KW-0809">Transit peptide</keyword>
<evidence type="ECO:0000256" key="6">
    <source>
        <dbReference type="ARBA" id="ARBA00022679"/>
    </source>
</evidence>
<dbReference type="AlphaFoldDB" id="A0A833W3G8"/>
<evidence type="ECO:0000256" key="1">
    <source>
        <dbReference type="ARBA" id="ARBA00003631"/>
    </source>
</evidence>
<dbReference type="InterPro" id="IPR013977">
    <property type="entry name" value="GcvT_C"/>
</dbReference>
<evidence type="ECO:0000256" key="10">
    <source>
        <dbReference type="RuleBase" id="RU003981"/>
    </source>
</evidence>
<feature type="region of interest" description="Disordered" evidence="11">
    <location>
        <begin position="55"/>
        <end position="79"/>
    </location>
</feature>
<feature type="domain" description="GCVT N-terminal" evidence="12">
    <location>
        <begin position="126"/>
        <end position="374"/>
    </location>
</feature>
<evidence type="ECO:0000256" key="5">
    <source>
        <dbReference type="ARBA" id="ARBA00022576"/>
    </source>
</evidence>
<evidence type="ECO:0000313" key="15">
    <source>
        <dbReference type="Proteomes" id="UP000655588"/>
    </source>
</evidence>
<dbReference type="InterPro" id="IPR029043">
    <property type="entry name" value="GcvT/YgfZ_C"/>
</dbReference>
<dbReference type="FunFam" id="3.30.70.1400:FF:000001">
    <property type="entry name" value="Aminomethyltransferase"/>
    <property type="match status" value="1"/>
</dbReference>
<dbReference type="Proteomes" id="UP000655588">
    <property type="component" value="Unassembled WGS sequence"/>
</dbReference>
<dbReference type="Pfam" id="PF08669">
    <property type="entry name" value="GCV_T_C"/>
    <property type="match status" value="1"/>
</dbReference>
<comment type="similarity">
    <text evidence="3 10">Belongs to the GcvT family.</text>
</comment>